<dbReference type="RefSeq" id="WP_013724510.1">
    <property type="nucleotide sequence ID" value="NZ_LGVO01000057.1"/>
</dbReference>
<accession>A0A9Q1UW16</accession>
<dbReference type="InterPro" id="IPR036388">
    <property type="entry name" value="WH-like_DNA-bd_sf"/>
</dbReference>
<dbReference type="Pfam" id="PF04542">
    <property type="entry name" value="Sigma70_r2"/>
    <property type="match status" value="1"/>
</dbReference>
<proteinExistence type="inferred from homology"/>
<name>A0A9Q1UW16_CLOBO</name>
<dbReference type="PANTHER" id="PTHR43133">
    <property type="entry name" value="RNA POLYMERASE ECF-TYPE SIGMA FACTO"/>
    <property type="match status" value="1"/>
</dbReference>
<dbReference type="Pfam" id="PF08281">
    <property type="entry name" value="Sigma70_r4_2"/>
    <property type="match status" value="1"/>
</dbReference>
<dbReference type="Proteomes" id="UP000037540">
    <property type="component" value="Unassembled WGS sequence"/>
</dbReference>
<dbReference type="InterPro" id="IPR014284">
    <property type="entry name" value="RNA_pol_sigma-70_dom"/>
</dbReference>
<evidence type="ECO:0000259" key="5">
    <source>
        <dbReference type="Pfam" id="PF04542"/>
    </source>
</evidence>
<feature type="domain" description="RNA polymerase sigma factor 70 region 4 type 2" evidence="6">
    <location>
        <begin position="123"/>
        <end position="167"/>
    </location>
</feature>
<dbReference type="SUPFAM" id="SSF88946">
    <property type="entry name" value="Sigma2 domain of RNA polymerase sigma factors"/>
    <property type="match status" value="1"/>
</dbReference>
<sequence length="180" mass="21998">MNNEKKLIKQIKIKSSRKAANELITRYYKEIYTYVYKQTMDKEMSMDLTQEIFIKMLKSLNTYDDKKASFRTWLYKISTYKIIDYYRSKHYKYKKISINIEETEICDYGDIFISIEYKEDIQKIINIVDKFDELMQQIFRLKIFGEYTFLEISKILEIPESTVKTKYYSLIRKIKKICEE</sequence>
<keyword evidence="4" id="KW-0804">Transcription</keyword>
<organism evidence="7 8">
    <name type="scientific">Clostridium botulinum</name>
    <dbReference type="NCBI Taxonomy" id="1491"/>
    <lineage>
        <taxon>Bacteria</taxon>
        <taxon>Bacillati</taxon>
        <taxon>Bacillota</taxon>
        <taxon>Clostridia</taxon>
        <taxon>Eubacteriales</taxon>
        <taxon>Clostridiaceae</taxon>
        <taxon>Clostridium</taxon>
    </lineage>
</organism>
<dbReference type="OrthoDB" id="9784984at2"/>
<dbReference type="GO" id="GO:0006352">
    <property type="term" value="P:DNA-templated transcription initiation"/>
    <property type="evidence" value="ECO:0007669"/>
    <property type="project" value="InterPro"/>
</dbReference>
<gene>
    <name evidence="7" type="ORF">ADU74_14015</name>
</gene>
<dbReference type="SUPFAM" id="SSF88659">
    <property type="entry name" value="Sigma3 and sigma4 domains of RNA polymerase sigma factors"/>
    <property type="match status" value="1"/>
</dbReference>
<dbReference type="EMBL" id="LGVR01000117">
    <property type="protein sequence ID" value="KOA81760.1"/>
    <property type="molecule type" value="Genomic_DNA"/>
</dbReference>
<dbReference type="InterPro" id="IPR007627">
    <property type="entry name" value="RNA_pol_sigma70_r2"/>
</dbReference>
<protein>
    <submittedName>
        <fullName evidence="7">RNA polymerase sigma-70 factor</fullName>
    </submittedName>
</protein>
<comment type="similarity">
    <text evidence="1">Belongs to the sigma-70 factor family. ECF subfamily.</text>
</comment>
<evidence type="ECO:0000313" key="7">
    <source>
        <dbReference type="EMBL" id="KOA81760.1"/>
    </source>
</evidence>
<evidence type="ECO:0000256" key="1">
    <source>
        <dbReference type="ARBA" id="ARBA00010641"/>
    </source>
</evidence>
<evidence type="ECO:0000313" key="8">
    <source>
        <dbReference type="Proteomes" id="UP000037540"/>
    </source>
</evidence>
<dbReference type="Gene3D" id="1.10.10.10">
    <property type="entry name" value="Winged helix-like DNA-binding domain superfamily/Winged helix DNA-binding domain"/>
    <property type="match status" value="1"/>
</dbReference>
<dbReference type="GO" id="GO:0016987">
    <property type="term" value="F:sigma factor activity"/>
    <property type="evidence" value="ECO:0007669"/>
    <property type="project" value="UniProtKB-KW"/>
</dbReference>
<keyword evidence="2" id="KW-0805">Transcription regulation</keyword>
<dbReference type="Gene3D" id="1.10.1740.10">
    <property type="match status" value="1"/>
</dbReference>
<comment type="caution">
    <text evidence="7">The sequence shown here is derived from an EMBL/GenBank/DDBJ whole genome shotgun (WGS) entry which is preliminary data.</text>
</comment>
<dbReference type="InterPro" id="IPR039425">
    <property type="entry name" value="RNA_pol_sigma-70-like"/>
</dbReference>
<feature type="domain" description="RNA polymerase sigma-70 region 2" evidence="5">
    <location>
        <begin position="23"/>
        <end position="89"/>
    </location>
</feature>
<dbReference type="AlphaFoldDB" id="A0A9Q1UW16"/>
<dbReference type="InterPro" id="IPR013324">
    <property type="entry name" value="RNA_pol_sigma_r3/r4-like"/>
</dbReference>
<evidence type="ECO:0000256" key="4">
    <source>
        <dbReference type="ARBA" id="ARBA00023163"/>
    </source>
</evidence>
<reference evidence="7 8" key="1">
    <citation type="submission" date="2015-07" db="EMBL/GenBank/DDBJ databases">
        <title>Draft genome sequences of 17 French Clostridium botulinum group III.</title>
        <authorList>
            <person name="Woudstra C."/>
            <person name="Le Marechal C."/>
            <person name="Souillard R."/>
            <person name="Bayon-Auboyer M.-H."/>
            <person name="Dessouter D."/>
            <person name="Fach P."/>
        </authorList>
    </citation>
    <scope>NUCLEOTIDE SEQUENCE [LARGE SCALE GENOMIC DNA]</scope>
    <source>
        <strain evidence="7 8">12LNRI-CD</strain>
    </source>
</reference>
<dbReference type="GO" id="GO:0003677">
    <property type="term" value="F:DNA binding"/>
    <property type="evidence" value="ECO:0007669"/>
    <property type="project" value="InterPro"/>
</dbReference>
<dbReference type="InterPro" id="IPR013249">
    <property type="entry name" value="RNA_pol_sigma70_r4_t2"/>
</dbReference>
<evidence type="ECO:0000256" key="2">
    <source>
        <dbReference type="ARBA" id="ARBA00023015"/>
    </source>
</evidence>
<evidence type="ECO:0000256" key="3">
    <source>
        <dbReference type="ARBA" id="ARBA00023082"/>
    </source>
</evidence>
<dbReference type="InterPro" id="IPR013325">
    <property type="entry name" value="RNA_pol_sigma_r2"/>
</dbReference>
<evidence type="ECO:0000259" key="6">
    <source>
        <dbReference type="Pfam" id="PF08281"/>
    </source>
</evidence>
<dbReference type="NCBIfam" id="TIGR02937">
    <property type="entry name" value="sigma70-ECF"/>
    <property type="match status" value="1"/>
</dbReference>
<dbReference type="PANTHER" id="PTHR43133:SF60">
    <property type="entry name" value="RNA POLYMERASE SIGMA FACTOR SIGV"/>
    <property type="match status" value="1"/>
</dbReference>
<keyword evidence="3" id="KW-0731">Sigma factor</keyword>